<accession>U4L438</accession>
<feature type="signal peptide" evidence="1">
    <location>
        <begin position="1"/>
        <end position="21"/>
    </location>
</feature>
<evidence type="ECO:0000313" key="2">
    <source>
        <dbReference type="EMBL" id="CCX10956.1"/>
    </source>
</evidence>
<organism evidence="2 3">
    <name type="scientific">Pyronema omphalodes (strain CBS 100304)</name>
    <name type="common">Pyronema confluens</name>
    <dbReference type="NCBI Taxonomy" id="1076935"/>
    <lineage>
        <taxon>Eukaryota</taxon>
        <taxon>Fungi</taxon>
        <taxon>Dikarya</taxon>
        <taxon>Ascomycota</taxon>
        <taxon>Pezizomycotina</taxon>
        <taxon>Pezizomycetes</taxon>
        <taxon>Pezizales</taxon>
        <taxon>Pyronemataceae</taxon>
        <taxon>Pyronema</taxon>
    </lineage>
</organism>
<evidence type="ECO:0000256" key="1">
    <source>
        <dbReference type="SAM" id="SignalP"/>
    </source>
</evidence>
<keyword evidence="3" id="KW-1185">Reference proteome</keyword>
<evidence type="ECO:0000313" key="3">
    <source>
        <dbReference type="Proteomes" id="UP000018144"/>
    </source>
</evidence>
<protein>
    <submittedName>
        <fullName evidence="2">Uncharacterized protein</fullName>
    </submittedName>
</protein>
<gene>
    <name evidence="2" type="ORF">PCON_10550</name>
</gene>
<proteinExistence type="predicted"/>
<feature type="chain" id="PRO_5004651021" evidence="1">
    <location>
        <begin position="22"/>
        <end position="71"/>
    </location>
</feature>
<name>U4L438_PYROM</name>
<dbReference type="Proteomes" id="UP000018144">
    <property type="component" value="Unassembled WGS sequence"/>
</dbReference>
<keyword evidence="1" id="KW-0732">Signal</keyword>
<reference evidence="2 3" key="1">
    <citation type="journal article" date="2013" name="PLoS Genet.">
        <title>The genome and development-dependent transcriptomes of Pyronema confluens: a window into fungal evolution.</title>
        <authorList>
            <person name="Traeger S."/>
            <person name="Altegoer F."/>
            <person name="Freitag M."/>
            <person name="Gabaldon T."/>
            <person name="Kempken F."/>
            <person name="Kumar A."/>
            <person name="Marcet-Houben M."/>
            <person name="Poggeler S."/>
            <person name="Stajich J.E."/>
            <person name="Nowrousian M."/>
        </authorList>
    </citation>
    <scope>NUCLEOTIDE SEQUENCE [LARGE SCALE GENOMIC DNA]</scope>
    <source>
        <strain evidence="3">CBS 100304</strain>
        <tissue evidence="2">Vegetative mycelium</tissue>
    </source>
</reference>
<sequence>MRNFHQHIMRLMVVGIIAVDSTVWREGMSRGHGTGLAGYSALASIHVMMVRCSNYWEERKAERRRVGQAEM</sequence>
<dbReference type="AlphaFoldDB" id="U4L438"/>
<dbReference type="EMBL" id="HF935578">
    <property type="protein sequence ID" value="CCX10956.1"/>
    <property type="molecule type" value="Genomic_DNA"/>
</dbReference>